<keyword evidence="2" id="KW-1185">Reference proteome</keyword>
<sequence length="55" mass="6557">MMKTKKENPENFAIPGKPMSEKKFKALIKEAEKGEFYTDGEFRARFEEWKKSLKK</sequence>
<reference evidence="2" key="1">
    <citation type="submission" date="2020-01" db="EMBL/GenBank/DDBJ databases">
        <title>Sphingomonas sp. strain CSW-10.</title>
        <authorList>
            <person name="Chen W.-M."/>
        </authorList>
    </citation>
    <scope>NUCLEOTIDE SEQUENCE [LARGE SCALE GENOMIC DNA]</scope>
    <source>
        <strain evidence="2">NST-5</strain>
    </source>
</reference>
<gene>
    <name evidence="1" type="ORF">GV828_05350</name>
</gene>
<dbReference type="Proteomes" id="UP000798602">
    <property type="component" value="Unassembled WGS sequence"/>
</dbReference>
<evidence type="ECO:0008006" key="3">
    <source>
        <dbReference type="Google" id="ProtNLM"/>
    </source>
</evidence>
<dbReference type="RefSeq" id="WP_166536452.1">
    <property type="nucleotide sequence ID" value="NZ_JAABLM010000005.1"/>
</dbReference>
<name>A0ABW9Z944_9FLAO</name>
<proteinExistence type="predicted"/>
<organism evidence="1 2">
    <name type="scientific">Flavobacterium ichthyis</name>
    <dbReference type="NCBI Taxonomy" id="2698827"/>
    <lineage>
        <taxon>Bacteria</taxon>
        <taxon>Pseudomonadati</taxon>
        <taxon>Bacteroidota</taxon>
        <taxon>Flavobacteriia</taxon>
        <taxon>Flavobacteriales</taxon>
        <taxon>Flavobacteriaceae</taxon>
        <taxon>Flavobacterium</taxon>
    </lineage>
</organism>
<evidence type="ECO:0000313" key="1">
    <source>
        <dbReference type="EMBL" id="NBL64625.1"/>
    </source>
</evidence>
<accession>A0ABW9Z944</accession>
<protein>
    <recommendedName>
        <fullName evidence="3">SHOCT domain-containing protein</fullName>
    </recommendedName>
</protein>
<dbReference type="EMBL" id="JAABLM010000005">
    <property type="protein sequence ID" value="NBL64625.1"/>
    <property type="molecule type" value="Genomic_DNA"/>
</dbReference>
<comment type="caution">
    <text evidence="1">The sequence shown here is derived from an EMBL/GenBank/DDBJ whole genome shotgun (WGS) entry which is preliminary data.</text>
</comment>
<evidence type="ECO:0000313" key="2">
    <source>
        <dbReference type="Proteomes" id="UP000798602"/>
    </source>
</evidence>